<organism evidence="2 3">
    <name type="scientific">Plasmodium coatneyi</name>
    <dbReference type="NCBI Taxonomy" id="208452"/>
    <lineage>
        <taxon>Eukaryota</taxon>
        <taxon>Sar</taxon>
        <taxon>Alveolata</taxon>
        <taxon>Apicomplexa</taxon>
        <taxon>Aconoidasida</taxon>
        <taxon>Haemosporida</taxon>
        <taxon>Plasmodiidae</taxon>
        <taxon>Plasmodium</taxon>
    </lineage>
</organism>
<reference evidence="3" key="1">
    <citation type="submission" date="2016-06" db="EMBL/GenBank/DDBJ databases">
        <title>First high quality genome sequence of Plasmodium coatneyi using continuous long reads from single molecule, real-time sequencing.</title>
        <authorList>
            <person name="Chien J.-T."/>
            <person name="Pakala S.B."/>
            <person name="Geraldo J.A."/>
            <person name="Lapp S.A."/>
            <person name="Barnwell J.W."/>
            <person name="Kissinger J.C."/>
            <person name="Galinski M.R."/>
            <person name="Humphrey J.C."/>
        </authorList>
    </citation>
    <scope>NUCLEOTIDE SEQUENCE [LARGE SCALE GENOMIC DNA]</scope>
    <source>
        <strain evidence="3">Hackeri</strain>
    </source>
</reference>
<evidence type="ECO:0000313" key="3">
    <source>
        <dbReference type="Proteomes" id="UP000092716"/>
    </source>
</evidence>
<dbReference type="VEuPathDB" id="PlasmoDB:PCOAH_00019060"/>
<dbReference type="Pfam" id="PF05795">
    <property type="entry name" value="Plasmodium_Vir"/>
    <property type="match status" value="3"/>
</dbReference>
<dbReference type="RefSeq" id="XP_019914230.1">
    <property type="nucleotide sequence ID" value="XM_020058715.1"/>
</dbReference>
<protein>
    <submittedName>
        <fullName evidence="2">KIR protein</fullName>
    </submittedName>
</protein>
<name>A0A1B1DY62_9APIC</name>
<evidence type="ECO:0000313" key="2">
    <source>
        <dbReference type="EMBL" id="ANQ07535.1"/>
    </source>
</evidence>
<dbReference type="InterPro" id="IPR008780">
    <property type="entry name" value="Plasmodium_Vir"/>
</dbReference>
<feature type="region of interest" description="Disordered" evidence="1">
    <location>
        <begin position="206"/>
        <end position="230"/>
    </location>
</feature>
<dbReference type="OrthoDB" id="383226at2759"/>
<dbReference type="EMBL" id="CP016245">
    <property type="protein sequence ID" value="ANQ07535.1"/>
    <property type="molecule type" value="Genomic_DNA"/>
</dbReference>
<dbReference type="KEGG" id="pcot:PCOAH_00019060"/>
<proteinExistence type="predicted"/>
<gene>
    <name evidence="2" type="ORF">PCOAH_00019060</name>
</gene>
<sequence>MPVPVPELKDAPSKSLFYDNFGKGSDSCHEGYTVNLKNILEMDSGGKVYVGSIKKAECYVSKMQKNSMNTYYKDRCNFLFFWIGELLSANLDDSLLPTIMQLICTELKKWYAKNECKIICTHAKKDLFLKRKVIFDYKHDCSVIQTAILSKDSTCAATYGPYLDAIIRIYTEVKYDCETASSSANDPYCKEFVKWFEYGNDPENLKSQCESSQEYRGPKPDPEGHSQGVPSPTAAVVPAAVSTVFGVLGIPTITFLLYKFQDDQHKCDNIRNWTTGIDSILENKLQKEWVSGDEKYATRIANVWCFISKLITKKNGQPPPCSAICDYFFFWLGDILCRDTKGRKGFQDTMRSIYSKLNEHAVQCKYEPMGNTIGCGDFKERKIMFDYYYDYPTIWKNLWENSSLCKGKYDTYLTGNGVKGVGADGGADDAYRKVQASCPADVNDRFCKEFWNKKFQNESIPRPSELKYFYDPLKENSVAAQNCEHDTESNIQTKLNSCCADTNVGELAPQIKGAYCFVSGMKPYKNYTLHKWRWHFLYYWVGDLIWNELKSGEDKDSKFRRCLEEVCKIIKTKCQSENAGEREECEIPCYSIDHNTFTNRKKFFDFTKNYNDIKDYVWGDSGDCQTHWPSYKKDIETTCEGVKQYCKGAGTAGREEPKGKDDPYCKKPYEDDKSYCTGAMLPELKCKQPVQEIEDDATSWQNLNGLIPLSAADEAVRSATITSSISSILGTLGLTVVPFFLYKDACLNALPSVKVYNTFRGTDIKCSKELTFLQRYVQGLETALGTHTNIKKRAGDIVKTFCHVSEISEDEPYYSRRCDFLYYWLGDIVYNERTAFGQYGLVINKIYTELGHLFVNGKCEIKYKGRSQHDFKKRKNIFDYWNNYDTIKQYLENGDKGGCGGKYATYLQSVIPHWDNITTSCSSKSDGTDSYCTLIKDFLNDKNSPTTTI</sequence>
<dbReference type="AlphaFoldDB" id="A0A1B1DY62"/>
<dbReference type="GeneID" id="30908632"/>
<keyword evidence="3" id="KW-1185">Reference proteome</keyword>
<dbReference type="Proteomes" id="UP000092716">
    <property type="component" value="Chromosome 7"/>
</dbReference>
<accession>A0A1B1DY62</accession>
<evidence type="ECO:0000256" key="1">
    <source>
        <dbReference type="SAM" id="MobiDB-lite"/>
    </source>
</evidence>